<proteinExistence type="predicted"/>
<organism evidence="2 3">
    <name type="scientific">Zizania palustris</name>
    <name type="common">Northern wild rice</name>
    <dbReference type="NCBI Taxonomy" id="103762"/>
    <lineage>
        <taxon>Eukaryota</taxon>
        <taxon>Viridiplantae</taxon>
        <taxon>Streptophyta</taxon>
        <taxon>Embryophyta</taxon>
        <taxon>Tracheophyta</taxon>
        <taxon>Spermatophyta</taxon>
        <taxon>Magnoliopsida</taxon>
        <taxon>Liliopsida</taxon>
        <taxon>Poales</taxon>
        <taxon>Poaceae</taxon>
        <taxon>BOP clade</taxon>
        <taxon>Oryzoideae</taxon>
        <taxon>Oryzeae</taxon>
        <taxon>Zizaniinae</taxon>
        <taxon>Zizania</taxon>
    </lineage>
</organism>
<comment type="caution">
    <text evidence="2">The sequence shown here is derived from an EMBL/GenBank/DDBJ whole genome shotgun (WGS) entry which is preliminary data.</text>
</comment>
<feature type="compositionally biased region" description="Basic and acidic residues" evidence="1">
    <location>
        <begin position="63"/>
        <end position="84"/>
    </location>
</feature>
<feature type="region of interest" description="Disordered" evidence="1">
    <location>
        <begin position="1"/>
        <end position="100"/>
    </location>
</feature>
<dbReference type="EMBL" id="JAAALK010000283">
    <property type="protein sequence ID" value="KAG8074771.1"/>
    <property type="molecule type" value="Genomic_DNA"/>
</dbReference>
<evidence type="ECO:0000256" key="1">
    <source>
        <dbReference type="SAM" id="MobiDB-lite"/>
    </source>
</evidence>
<sequence length="176" mass="18587">MSLIPTNPNHRSETTLTFHGREGLKARAGEDGGQGDQDGVGRERGGGWQRRVGKGSWMVCSRGGERDGGAGRGRGAADEGELGHPGRGCTAEATEGGGKDHRRLATAGERQWQMAVAGEREWPTAAGGRGGGGRAQRWPEGSTAATNGGRRDLEDWLVRVWSGHACMFGGVKIRLD</sequence>
<evidence type="ECO:0000313" key="2">
    <source>
        <dbReference type="EMBL" id="KAG8074771.1"/>
    </source>
</evidence>
<reference evidence="2" key="1">
    <citation type="journal article" date="2021" name="bioRxiv">
        <title>Whole Genome Assembly and Annotation of Northern Wild Rice, Zizania palustris L., Supports a Whole Genome Duplication in the Zizania Genus.</title>
        <authorList>
            <person name="Haas M."/>
            <person name="Kono T."/>
            <person name="Macchietto M."/>
            <person name="Millas R."/>
            <person name="McGilp L."/>
            <person name="Shao M."/>
            <person name="Duquette J."/>
            <person name="Hirsch C.N."/>
            <person name="Kimball J."/>
        </authorList>
    </citation>
    <scope>NUCLEOTIDE SEQUENCE</scope>
    <source>
        <tissue evidence="2">Fresh leaf tissue</tissue>
    </source>
</reference>
<reference evidence="2" key="2">
    <citation type="submission" date="2021-02" db="EMBL/GenBank/DDBJ databases">
        <authorList>
            <person name="Kimball J.A."/>
            <person name="Haas M.W."/>
            <person name="Macchietto M."/>
            <person name="Kono T."/>
            <person name="Duquette J."/>
            <person name="Shao M."/>
        </authorList>
    </citation>
    <scope>NUCLEOTIDE SEQUENCE</scope>
    <source>
        <tissue evidence="2">Fresh leaf tissue</tissue>
    </source>
</reference>
<feature type="region of interest" description="Disordered" evidence="1">
    <location>
        <begin position="123"/>
        <end position="147"/>
    </location>
</feature>
<evidence type="ECO:0000313" key="3">
    <source>
        <dbReference type="Proteomes" id="UP000729402"/>
    </source>
</evidence>
<feature type="compositionally biased region" description="Basic and acidic residues" evidence="1">
    <location>
        <begin position="19"/>
        <end position="30"/>
    </location>
</feature>
<protein>
    <submittedName>
        <fullName evidence="2">Uncharacterized protein</fullName>
    </submittedName>
</protein>
<keyword evidence="3" id="KW-1185">Reference proteome</keyword>
<dbReference type="Proteomes" id="UP000729402">
    <property type="component" value="Unassembled WGS sequence"/>
</dbReference>
<name>A0A8J5SF87_ZIZPA</name>
<gene>
    <name evidence="2" type="ORF">GUJ93_ZPchr0006g43905</name>
</gene>
<dbReference type="AlphaFoldDB" id="A0A8J5SF87"/>
<feature type="compositionally biased region" description="Polar residues" evidence="1">
    <location>
        <begin position="1"/>
        <end position="17"/>
    </location>
</feature>
<accession>A0A8J5SF87</accession>